<evidence type="ECO:0000313" key="4">
    <source>
        <dbReference type="Proteomes" id="UP000199163"/>
    </source>
</evidence>
<evidence type="ECO:0000256" key="1">
    <source>
        <dbReference type="SAM" id="Phobius"/>
    </source>
</evidence>
<name>A0A1G8GLD3_9BACI</name>
<protein>
    <submittedName>
        <fullName evidence="3">Membrane protease YdiL, CAAX protease family</fullName>
    </submittedName>
</protein>
<feature type="transmembrane region" description="Helical" evidence="1">
    <location>
        <begin position="112"/>
        <end position="137"/>
    </location>
</feature>
<evidence type="ECO:0000259" key="2">
    <source>
        <dbReference type="Pfam" id="PF02517"/>
    </source>
</evidence>
<dbReference type="Proteomes" id="UP000199163">
    <property type="component" value="Unassembled WGS sequence"/>
</dbReference>
<dbReference type="PANTHER" id="PTHR36435">
    <property type="entry name" value="SLR1288 PROTEIN"/>
    <property type="match status" value="1"/>
</dbReference>
<dbReference type="GO" id="GO:0080120">
    <property type="term" value="P:CAAX-box protein maturation"/>
    <property type="evidence" value="ECO:0007669"/>
    <property type="project" value="UniProtKB-ARBA"/>
</dbReference>
<feature type="transmembrane region" description="Helical" evidence="1">
    <location>
        <begin position="29"/>
        <end position="50"/>
    </location>
</feature>
<keyword evidence="3" id="KW-0378">Hydrolase</keyword>
<sequence length="213" mass="24026">MTKMKKVQRLGVDGVEENKQQLDDISLASVWQSFGIFIIAGYVLLLLFFGEGRFSYLQTMWEAENVLLDIGFGVLIGVLFTGTIALLYYFTSLSMPDNQYTKLIKKMLYKKYGVFTIAFGAGISEEILFRGALLGIGMKYMETFWALLVVSLIFMALHIPQYKGNIWVHVIVFGMGMVLGWLFIETGALWAPIAAHTAYNGCISLLMKRQGRE</sequence>
<feature type="transmembrane region" description="Helical" evidence="1">
    <location>
        <begin position="70"/>
        <end position="91"/>
    </location>
</feature>
<dbReference type="InterPro" id="IPR003675">
    <property type="entry name" value="Rce1/LyrA-like_dom"/>
</dbReference>
<feature type="transmembrane region" description="Helical" evidence="1">
    <location>
        <begin position="190"/>
        <end position="207"/>
    </location>
</feature>
<dbReference type="GO" id="GO:0004175">
    <property type="term" value="F:endopeptidase activity"/>
    <property type="evidence" value="ECO:0007669"/>
    <property type="project" value="UniProtKB-ARBA"/>
</dbReference>
<dbReference type="InterPro" id="IPR052710">
    <property type="entry name" value="CAAX_protease"/>
</dbReference>
<feature type="transmembrane region" description="Helical" evidence="1">
    <location>
        <begin position="143"/>
        <end position="159"/>
    </location>
</feature>
<dbReference type="AlphaFoldDB" id="A0A1G8GLD3"/>
<dbReference type="Pfam" id="PF02517">
    <property type="entry name" value="Rce1-like"/>
    <property type="match status" value="1"/>
</dbReference>
<feature type="transmembrane region" description="Helical" evidence="1">
    <location>
        <begin position="166"/>
        <end position="184"/>
    </location>
</feature>
<dbReference type="EMBL" id="FNDK01000016">
    <property type="protein sequence ID" value="SDH95136.1"/>
    <property type="molecule type" value="Genomic_DNA"/>
</dbReference>
<dbReference type="OrthoDB" id="2357478at2"/>
<keyword evidence="1" id="KW-0812">Transmembrane</keyword>
<accession>A0A1G8GLD3</accession>
<dbReference type="PANTHER" id="PTHR36435:SF1">
    <property type="entry name" value="CAAX AMINO TERMINAL PROTEASE FAMILY PROTEIN"/>
    <property type="match status" value="1"/>
</dbReference>
<evidence type="ECO:0000313" key="3">
    <source>
        <dbReference type="EMBL" id="SDH95136.1"/>
    </source>
</evidence>
<gene>
    <name evidence="3" type="ORF">SAMN05192534_11632</name>
</gene>
<reference evidence="3 4" key="1">
    <citation type="submission" date="2016-10" db="EMBL/GenBank/DDBJ databases">
        <authorList>
            <person name="de Groot N.N."/>
        </authorList>
    </citation>
    <scope>NUCLEOTIDE SEQUENCE [LARGE SCALE GENOMIC DNA]</scope>
    <source>
        <strain evidence="3 4">DSM 21632</strain>
    </source>
</reference>
<keyword evidence="4" id="KW-1185">Reference proteome</keyword>
<dbReference type="STRING" id="568899.SAMN05192534_11632"/>
<keyword evidence="1" id="KW-1133">Transmembrane helix</keyword>
<dbReference type="GO" id="GO:0006508">
    <property type="term" value="P:proteolysis"/>
    <property type="evidence" value="ECO:0007669"/>
    <property type="project" value="UniProtKB-KW"/>
</dbReference>
<proteinExistence type="predicted"/>
<organism evidence="3 4">
    <name type="scientific">Alteribacillus persepolensis</name>
    <dbReference type="NCBI Taxonomy" id="568899"/>
    <lineage>
        <taxon>Bacteria</taxon>
        <taxon>Bacillati</taxon>
        <taxon>Bacillota</taxon>
        <taxon>Bacilli</taxon>
        <taxon>Bacillales</taxon>
        <taxon>Bacillaceae</taxon>
        <taxon>Alteribacillus</taxon>
    </lineage>
</organism>
<keyword evidence="3" id="KW-0645">Protease</keyword>
<keyword evidence="1" id="KW-0472">Membrane</keyword>
<feature type="domain" description="CAAX prenyl protease 2/Lysostaphin resistance protein A-like" evidence="2">
    <location>
        <begin position="114"/>
        <end position="201"/>
    </location>
</feature>